<name>A0AAJ0XAB0_9GAMM</name>
<proteinExistence type="predicted"/>
<dbReference type="RefSeq" id="WP_200345821.1">
    <property type="nucleotide sequence ID" value="NZ_NRSJ01000012.1"/>
</dbReference>
<gene>
    <name evidence="3" type="ORF">CKO40_08725</name>
</gene>
<sequence>MSSHGKTWWGQRFIAALEEQMDAGRLQRGRSYGGPSRILGFEIGADGKVSATVRGNVNPYFGVTKEPRYQVELQLAPIPAKARKALIAQLGSRADLVSRLLMNEMPDDIDAAFAASGFTLLPHSAQDFARTDCSCPDYANPCKHIAGVYYRLADQLDQDPLLLFELRGLGRARLRAELAKTPLGQALAPLMSEDDEAPPEPVESLYPPLLPHAQPQAARPQGTAASVEAGAAAVDARAFWHAPAPLPEDKAHSGEAASVPAMLVKKGGDFPPFWDRSQSFIAVMEELYRRVKSKHKQRL</sequence>
<keyword evidence="4" id="KW-1185">Reference proteome</keyword>
<accession>A0AAJ0XAB0</accession>
<evidence type="ECO:0000259" key="2">
    <source>
        <dbReference type="PROSITE" id="PS50966"/>
    </source>
</evidence>
<dbReference type="Proteomes" id="UP001296776">
    <property type="component" value="Unassembled WGS sequence"/>
</dbReference>
<dbReference type="PROSITE" id="PS50966">
    <property type="entry name" value="ZF_SWIM"/>
    <property type="match status" value="1"/>
</dbReference>
<evidence type="ECO:0000313" key="3">
    <source>
        <dbReference type="EMBL" id="MBK1704617.1"/>
    </source>
</evidence>
<dbReference type="InterPro" id="IPR007527">
    <property type="entry name" value="Znf_SWIM"/>
</dbReference>
<reference evidence="3" key="2">
    <citation type="journal article" date="2020" name="Microorganisms">
        <title>Osmotic Adaptation and Compatible Solute Biosynthesis of Phototrophic Bacteria as Revealed from Genome Analyses.</title>
        <authorList>
            <person name="Imhoff J.F."/>
            <person name="Rahn T."/>
            <person name="Kunzel S."/>
            <person name="Keller A."/>
            <person name="Neulinger S.C."/>
        </authorList>
    </citation>
    <scope>NUCLEOTIDE SEQUENCE</scope>
    <source>
        <strain evidence="3">DSM 11080</strain>
    </source>
</reference>
<reference evidence="3" key="1">
    <citation type="submission" date="2017-08" db="EMBL/GenBank/DDBJ databases">
        <authorList>
            <person name="Imhoff J.F."/>
            <person name="Rahn T."/>
            <person name="Kuenzel S."/>
            <person name="Neulinger S.C."/>
        </authorList>
    </citation>
    <scope>NUCLEOTIDE SEQUENCE</scope>
    <source>
        <strain evidence="3">DSM 11080</strain>
    </source>
</reference>
<dbReference type="AlphaFoldDB" id="A0AAJ0XAB0"/>
<keyword evidence="1" id="KW-0479">Metal-binding</keyword>
<feature type="domain" description="SWIM-type" evidence="2">
    <location>
        <begin position="118"/>
        <end position="153"/>
    </location>
</feature>
<dbReference type="PANTHER" id="PTHR38133">
    <property type="entry name" value="SLR1429 PROTEIN"/>
    <property type="match status" value="1"/>
</dbReference>
<organism evidence="3 4">
    <name type="scientific">Halochromatium glycolicum</name>
    <dbReference type="NCBI Taxonomy" id="85075"/>
    <lineage>
        <taxon>Bacteria</taxon>
        <taxon>Pseudomonadati</taxon>
        <taxon>Pseudomonadota</taxon>
        <taxon>Gammaproteobacteria</taxon>
        <taxon>Chromatiales</taxon>
        <taxon>Chromatiaceae</taxon>
        <taxon>Halochromatium</taxon>
    </lineage>
</organism>
<dbReference type="Pfam" id="PF04434">
    <property type="entry name" value="SWIM"/>
    <property type="match status" value="1"/>
</dbReference>
<evidence type="ECO:0000256" key="1">
    <source>
        <dbReference type="PROSITE-ProRule" id="PRU00325"/>
    </source>
</evidence>
<keyword evidence="1" id="KW-0863">Zinc-finger</keyword>
<protein>
    <recommendedName>
        <fullName evidence="2">SWIM-type domain-containing protein</fullName>
    </recommendedName>
</protein>
<dbReference type="EMBL" id="NRSJ01000012">
    <property type="protein sequence ID" value="MBK1704617.1"/>
    <property type="molecule type" value="Genomic_DNA"/>
</dbReference>
<keyword evidence="1" id="KW-0862">Zinc</keyword>
<comment type="caution">
    <text evidence="3">The sequence shown here is derived from an EMBL/GenBank/DDBJ whole genome shotgun (WGS) entry which is preliminary data.</text>
</comment>
<evidence type="ECO:0000313" key="4">
    <source>
        <dbReference type="Proteomes" id="UP001296776"/>
    </source>
</evidence>
<dbReference type="GO" id="GO:0008270">
    <property type="term" value="F:zinc ion binding"/>
    <property type="evidence" value="ECO:0007669"/>
    <property type="project" value="UniProtKB-KW"/>
</dbReference>
<dbReference type="PANTHER" id="PTHR38133:SF1">
    <property type="entry name" value="SLR1429 PROTEIN"/>
    <property type="match status" value="1"/>
</dbReference>